<dbReference type="AlphaFoldDB" id="A3IY33"/>
<reference evidence="1 2" key="1">
    <citation type="submission" date="2007-03" db="EMBL/GenBank/DDBJ databases">
        <authorList>
            <person name="Stal L."/>
            <person name="Ferriera S."/>
            <person name="Johnson J."/>
            <person name="Kravitz S."/>
            <person name="Beeson K."/>
            <person name="Sutton G."/>
            <person name="Rogers Y.-H."/>
            <person name="Friedman R."/>
            <person name="Frazier M."/>
            <person name="Venter J.C."/>
        </authorList>
    </citation>
    <scope>NUCLEOTIDE SEQUENCE [LARGE SCALE GENOMIC DNA]</scope>
    <source>
        <strain evidence="1 2">CCY0110</strain>
    </source>
</reference>
<dbReference type="EMBL" id="AAXW01000074">
    <property type="protein sequence ID" value="EAZ88609.1"/>
    <property type="molecule type" value="Genomic_DNA"/>
</dbReference>
<comment type="caution">
    <text evidence="1">The sequence shown here is derived from an EMBL/GenBank/DDBJ whole genome shotgun (WGS) entry which is preliminary data.</text>
</comment>
<name>A3IY33_9CHRO</name>
<evidence type="ECO:0000313" key="2">
    <source>
        <dbReference type="Proteomes" id="UP000003781"/>
    </source>
</evidence>
<organism evidence="1 2">
    <name type="scientific">Crocosphaera chwakensis CCY0110</name>
    <dbReference type="NCBI Taxonomy" id="391612"/>
    <lineage>
        <taxon>Bacteria</taxon>
        <taxon>Bacillati</taxon>
        <taxon>Cyanobacteriota</taxon>
        <taxon>Cyanophyceae</taxon>
        <taxon>Oscillatoriophycideae</taxon>
        <taxon>Chroococcales</taxon>
        <taxon>Aphanothecaceae</taxon>
        <taxon>Crocosphaera</taxon>
        <taxon>Crocosphaera chwakensis</taxon>
    </lineage>
</organism>
<evidence type="ECO:0000313" key="1">
    <source>
        <dbReference type="EMBL" id="EAZ88609.1"/>
    </source>
</evidence>
<keyword evidence="2" id="KW-1185">Reference proteome</keyword>
<dbReference type="RefSeq" id="WP_008278297.1">
    <property type="nucleotide sequence ID" value="NZ_AAXW01000074.1"/>
</dbReference>
<proteinExistence type="predicted"/>
<protein>
    <submittedName>
        <fullName evidence="1">Uncharacterized protein</fullName>
    </submittedName>
</protein>
<sequence>MNSNTKSSKKTSPTTWNEKPLNFTLTLNDVEESLELTPREQALFERWENEHLAYADIDLHY</sequence>
<dbReference type="Proteomes" id="UP000003781">
    <property type="component" value="Unassembled WGS sequence"/>
</dbReference>
<gene>
    <name evidence="1" type="ORF">CY0110_31430</name>
</gene>
<accession>A3IY33</accession>